<dbReference type="Proteomes" id="UP000789901">
    <property type="component" value="Unassembled WGS sequence"/>
</dbReference>
<gene>
    <name evidence="1" type="ORF">GMARGA_LOCUS5852</name>
</gene>
<sequence length="76" mass="9198">MPNDTWKNITQVYCNINGPDCLMYNKSTITRVCISEKNERQFENFFSDKNILSLSFYKVNKYRLPLKYLKDYKEKL</sequence>
<reference evidence="1 2" key="1">
    <citation type="submission" date="2021-06" db="EMBL/GenBank/DDBJ databases">
        <authorList>
            <person name="Kallberg Y."/>
            <person name="Tangrot J."/>
            <person name="Rosling A."/>
        </authorList>
    </citation>
    <scope>NUCLEOTIDE SEQUENCE [LARGE SCALE GENOMIC DNA]</scope>
    <source>
        <strain evidence="1 2">120-4 pot B 10/14</strain>
    </source>
</reference>
<protein>
    <submittedName>
        <fullName evidence="1">256_t:CDS:1</fullName>
    </submittedName>
</protein>
<name>A0ABN7UHE3_GIGMA</name>
<comment type="caution">
    <text evidence="1">The sequence shown here is derived from an EMBL/GenBank/DDBJ whole genome shotgun (WGS) entry which is preliminary data.</text>
</comment>
<evidence type="ECO:0000313" key="1">
    <source>
        <dbReference type="EMBL" id="CAG8578933.1"/>
    </source>
</evidence>
<proteinExistence type="predicted"/>
<accession>A0ABN7UHE3</accession>
<keyword evidence="2" id="KW-1185">Reference proteome</keyword>
<evidence type="ECO:0000313" key="2">
    <source>
        <dbReference type="Proteomes" id="UP000789901"/>
    </source>
</evidence>
<organism evidence="1 2">
    <name type="scientific">Gigaspora margarita</name>
    <dbReference type="NCBI Taxonomy" id="4874"/>
    <lineage>
        <taxon>Eukaryota</taxon>
        <taxon>Fungi</taxon>
        <taxon>Fungi incertae sedis</taxon>
        <taxon>Mucoromycota</taxon>
        <taxon>Glomeromycotina</taxon>
        <taxon>Glomeromycetes</taxon>
        <taxon>Diversisporales</taxon>
        <taxon>Gigasporaceae</taxon>
        <taxon>Gigaspora</taxon>
    </lineage>
</organism>
<dbReference type="EMBL" id="CAJVQB010002545">
    <property type="protein sequence ID" value="CAG8578933.1"/>
    <property type="molecule type" value="Genomic_DNA"/>
</dbReference>